<gene>
    <name evidence="1" type="ORF">LCGC14_0174270</name>
</gene>
<evidence type="ECO:0000313" key="1">
    <source>
        <dbReference type="EMBL" id="KKN95559.1"/>
    </source>
</evidence>
<reference evidence="1" key="1">
    <citation type="journal article" date="2015" name="Nature">
        <title>Complex archaea that bridge the gap between prokaryotes and eukaryotes.</title>
        <authorList>
            <person name="Spang A."/>
            <person name="Saw J.H."/>
            <person name="Jorgensen S.L."/>
            <person name="Zaremba-Niedzwiedzka K."/>
            <person name="Martijn J."/>
            <person name="Lind A.E."/>
            <person name="van Eijk R."/>
            <person name="Schleper C."/>
            <person name="Guy L."/>
            <person name="Ettema T.J."/>
        </authorList>
    </citation>
    <scope>NUCLEOTIDE SEQUENCE</scope>
</reference>
<sequence>MIKPPLNRSVVKAMASMKSKLWQNDAIPIQPENVDKIIKLLESAGDLAELNINADKVNLILTEKRVNKILVNN</sequence>
<protein>
    <submittedName>
        <fullName evidence="1">Uncharacterized protein</fullName>
    </submittedName>
</protein>
<comment type="caution">
    <text evidence="1">The sequence shown here is derived from an EMBL/GenBank/DDBJ whole genome shotgun (WGS) entry which is preliminary data.</text>
</comment>
<accession>A0A0F9UUY3</accession>
<proteinExistence type="predicted"/>
<dbReference type="EMBL" id="LAZR01000069">
    <property type="protein sequence ID" value="KKN95559.1"/>
    <property type="molecule type" value="Genomic_DNA"/>
</dbReference>
<dbReference type="AlphaFoldDB" id="A0A0F9UUY3"/>
<name>A0A0F9UUY3_9ZZZZ</name>
<organism evidence="1">
    <name type="scientific">marine sediment metagenome</name>
    <dbReference type="NCBI Taxonomy" id="412755"/>
    <lineage>
        <taxon>unclassified sequences</taxon>
        <taxon>metagenomes</taxon>
        <taxon>ecological metagenomes</taxon>
    </lineage>
</organism>